<proteinExistence type="predicted"/>
<evidence type="ECO:0000313" key="2">
    <source>
        <dbReference type="Proteomes" id="UP000053235"/>
    </source>
</evidence>
<organism evidence="1 2">
    <name type="scientific">Roseibium alexandrii</name>
    <dbReference type="NCBI Taxonomy" id="388408"/>
    <lineage>
        <taxon>Bacteria</taxon>
        <taxon>Pseudomonadati</taxon>
        <taxon>Pseudomonadota</taxon>
        <taxon>Alphaproteobacteria</taxon>
        <taxon>Hyphomicrobiales</taxon>
        <taxon>Stappiaceae</taxon>
        <taxon>Roseibium</taxon>
    </lineage>
</organism>
<dbReference type="AlphaFoldDB" id="A0A0M7AV90"/>
<protein>
    <submittedName>
        <fullName evidence="1">Uncharacterized protein</fullName>
    </submittedName>
</protein>
<accession>A0A0M7AV90</accession>
<evidence type="ECO:0000313" key="1">
    <source>
        <dbReference type="EMBL" id="CTQ77713.1"/>
    </source>
</evidence>
<dbReference type="Proteomes" id="UP000053235">
    <property type="component" value="Unassembled WGS sequence"/>
</dbReference>
<gene>
    <name evidence="1" type="ORF">LAX5112_05026</name>
</gene>
<reference evidence="2" key="1">
    <citation type="submission" date="2015-07" db="EMBL/GenBank/DDBJ databases">
        <authorList>
            <person name="Rodrigo-Torres Lidia"/>
            <person name="Arahal R.David."/>
        </authorList>
    </citation>
    <scope>NUCLEOTIDE SEQUENCE [LARGE SCALE GENOMIC DNA]</scope>
    <source>
        <strain evidence="2">CECT 5112</strain>
    </source>
</reference>
<dbReference type="STRING" id="388408.LAX5112_05026"/>
<sequence>MLFFCAAGLMYLTLTLVSNRVIAIIEKRARRGIAGPV</sequence>
<name>A0A0M7AV90_9HYPH</name>
<keyword evidence="2" id="KW-1185">Reference proteome</keyword>
<dbReference type="EMBL" id="CXWD01000042">
    <property type="protein sequence ID" value="CTQ77713.1"/>
    <property type="molecule type" value="Genomic_DNA"/>
</dbReference>